<evidence type="ECO:0000313" key="3">
    <source>
        <dbReference type="Proteomes" id="UP000789739"/>
    </source>
</evidence>
<feature type="compositionally biased region" description="Polar residues" evidence="1">
    <location>
        <begin position="45"/>
        <end position="57"/>
    </location>
</feature>
<name>A0A9N9DUX6_9GLOM</name>
<evidence type="ECO:0000313" key="2">
    <source>
        <dbReference type="EMBL" id="CAG8653824.1"/>
    </source>
</evidence>
<organism evidence="2 3">
    <name type="scientific">Paraglomus brasilianum</name>
    <dbReference type="NCBI Taxonomy" id="144538"/>
    <lineage>
        <taxon>Eukaryota</taxon>
        <taxon>Fungi</taxon>
        <taxon>Fungi incertae sedis</taxon>
        <taxon>Mucoromycota</taxon>
        <taxon>Glomeromycotina</taxon>
        <taxon>Glomeromycetes</taxon>
        <taxon>Paraglomerales</taxon>
        <taxon>Paraglomeraceae</taxon>
        <taxon>Paraglomus</taxon>
    </lineage>
</organism>
<dbReference type="AlphaFoldDB" id="A0A9N9DUX6"/>
<feature type="non-terminal residue" evidence="2">
    <location>
        <position position="57"/>
    </location>
</feature>
<keyword evidence="3" id="KW-1185">Reference proteome</keyword>
<gene>
    <name evidence="2" type="ORF">PBRASI_LOCUS10404</name>
</gene>
<protein>
    <submittedName>
        <fullName evidence="2">2455_t:CDS:1</fullName>
    </submittedName>
</protein>
<sequence>MEAWVRNSVVASSFSVEQAHLKRVFNIDEEEEESESDDEQPLSKAVNSNGTMYREST</sequence>
<dbReference type="Proteomes" id="UP000789739">
    <property type="component" value="Unassembled WGS sequence"/>
</dbReference>
<dbReference type="EMBL" id="CAJVPI010003075">
    <property type="protein sequence ID" value="CAG8653824.1"/>
    <property type="molecule type" value="Genomic_DNA"/>
</dbReference>
<comment type="caution">
    <text evidence="2">The sequence shown here is derived from an EMBL/GenBank/DDBJ whole genome shotgun (WGS) entry which is preliminary data.</text>
</comment>
<feature type="region of interest" description="Disordered" evidence="1">
    <location>
        <begin position="28"/>
        <end position="57"/>
    </location>
</feature>
<proteinExistence type="predicted"/>
<feature type="compositionally biased region" description="Acidic residues" evidence="1">
    <location>
        <begin position="28"/>
        <end position="40"/>
    </location>
</feature>
<evidence type="ECO:0000256" key="1">
    <source>
        <dbReference type="SAM" id="MobiDB-lite"/>
    </source>
</evidence>
<reference evidence="2" key="1">
    <citation type="submission" date="2021-06" db="EMBL/GenBank/DDBJ databases">
        <authorList>
            <person name="Kallberg Y."/>
            <person name="Tangrot J."/>
            <person name="Rosling A."/>
        </authorList>
    </citation>
    <scope>NUCLEOTIDE SEQUENCE</scope>
    <source>
        <strain evidence="2">BR232B</strain>
    </source>
</reference>
<accession>A0A9N9DUX6</accession>